<dbReference type="STRING" id="44933.SAMN05660971_02051"/>
<evidence type="ECO:0000313" key="2">
    <source>
        <dbReference type="Proteomes" id="UP000184123"/>
    </source>
</evidence>
<gene>
    <name evidence="1" type="ORF">SAMN05660971_02051</name>
</gene>
<organism evidence="1 2">
    <name type="scientific">Halomonas cupida</name>
    <dbReference type="NCBI Taxonomy" id="44933"/>
    <lineage>
        <taxon>Bacteria</taxon>
        <taxon>Pseudomonadati</taxon>
        <taxon>Pseudomonadota</taxon>
        <taxon>Gammaproteobacteria</taxon>
        <taxon>Oceanospirillales</taxon>
        <taxon>Halomonadaceae</taxon>
        <taxon>Halomonas</taxon>
    </lineage>
</organism>
<protein>
    <submittedName>
        <fullName evidence="1">Uncharacterized protein</fullName>
    </submittedName>
</protein>
<dbReference type="AlphaFoldDB" id="A0A1M7FSH4"/>
<sequence>MFVPDEHGHFPRSLWVASYELRATSRRLALYGSVLATRRSRLSEVSEKTAC</sequence>
<proteinExistence type="predicted"/>
<dbReference type="EMBL" id="FRCA01000005">
    <property type="protein sequence ID" value="SHM06890.1"/>
    <property type="molecule type" value="Genomic_DNA"/>
</dbReference>
<evidence type="ECO:0000313" key="1">
    <source>
        <dbReference type="EMBL" id="SHM06890.1"/>
    </source>
</evidence>
<dbReference type="Proteomes" id="UP000184123">
    <property type="component" value="Unassembled WGS sequence"/>
</dbReference>
<accession>A0A1M7FSH4</accession>
<feature type="non-terminal residue" evidence="1">
    <location>
        <position position="51"/>
    </location>
</feature>
<reference evidence="1 2" key="1">
    <citation type="submission" date="2016-11" db="EMBL/GenBank/DDBJ databases">
        <authorList>
            <person name="Jaros S."/>
            <person name="Januszkiewicz K."/>
            <person name="Wedrychowicz H."/>
        </authorList>
    </citation>
    <scope>NUCLEOTIDE SEQUENCE [LARGE SCALE GENOMIC DNA]</scope>
    <source>
        <strain evidence="1 2">DSM 4740</strain>
    </source>
</reference>
<name>A0A1M7FSH4_9GAMM</name>